<proteinExistence type="predicted"/>
<reference evidence="2" key="1">
    <citation type="submission" date="2022-11" db="UniProtKB">
        <authorList>
            <consortium name="WormBaseParasite"/>
        </authorList>
    </citation>
    <scope>IDENTIFICATION</scope>
</reference>
<keyword evidence="1" id="KW-1185">Reference proteome</keyword>
<evidence type="ECO:0000313" key="1">
    <source>
        <dbReference type="Proteomes" id="UP000887565"/>
    </source>
</evidence>
<sequence length="72" mass="8237">MLAFVVKEWTLFNSLCNAKHYHIHSGRWTCNRKFDDHDNLLLAFDHRVRMTKGGLAENGGLKNIKNGVQIVG</sequence>
<name>A0A915J9E4_ROMCU</name>
<organism evidence="1 2">
    <name type="scientific">Romanomermis culicivorax</name>
    <name type="common">Nematode worm</name>
    <dbReference type="NCBI Taxonomy" id="13658"/>
    <lineage>
        <taxon>Eukaryota</taxon>
        <taxon>Metazoa</taxon>
        <taxon>Ecdysozoa</taxon>
        <taxon>Nematoda</taxon>
        <taxon>Enoplea</taxon>
        <taxon>Dorylaimia</taxon>
        <taxon>Mermithida</taxon>
        <taxon>Mermithoidea</taxon>
        <taxon>Mermithidae</taxon>
        <taxon>Romanomermis</taxon>
    </lineage>
</organism>
<protein>
    <submittedName>
        <fullName evidence="2">Uncharacterized protein</fullName>
    </submittedName>
</protein>
<dbReference type="AlphaFoldDB" id="A0A915J9E4"/>
<accession>A0A915J9E4</accession>
<dbReference type="WBParaSite" id="nRc.2.0.1.t23094-RA">
    <property type="protein sequence ID" value="nRc.2.0.1.t23094-RA"/>
    <property type="gene ID" value="nRc.2.0.1.g23094"/>
</dbReference>
<dbReference type="Proteomes" id="UP000887565">
    <property type="component" value="Unplaced"/>
</dbReference>
<evidence type="ECO:0000313" key="2">
    <source>
        <dbReference type="WBParaSite" id="nRc.2.0.1.t23094-RA"/>
    </source>
</evidence>